<dbReference type="KEGG" id="nau:109213480"/>
<dbReference type="GO" id="GO:0003924">
    <property type="term" value="F:GTPase activity"/>
    <property type="evidence" value="ECO:0007669"/>
    <property type="project" value="InterPro"/>
</dbReference>
<dbReference type="GO" id="GO:0000049">
    <property type="term" value="F:tRNA binding"/>
    <property type="evidence" value="ECO:0007669"/>
    <property type="project" value="InterPro"/>
</dbReference>
<evidence type="ECO:0000313" key="11">
    <source>
        <dbReference type="EMBL" id="OIT06720.1"/>
    </source>
</evidence>
<keyword evidence="5" id="KW-0547">Nucleotide-binding</keyword>
<comment type="similarity">
    <text evidence="2">Belongs to the TRAFAC class translation factor GTPase superfamily. Classic translation factor GTPase family. EF-Tu/EF-1A subfamily.</text>
</comment>
<dbReference type="SMR" id="A0A1J6J1U0"/>
<dbReference type="CDD" id="cd03688">
    <property type="entry name" value="eIF2_gamma_II"/>
    <property type="match status" value="1"/>
</dbReference>
<keyword evidence="7" id="KW-0648">Protein biosynthesis</keyword>
<dbReference type="GO" id="GO:0005525">
    <property type="term" value="F:GTP binding"/>
    <property type="evidence" value="ECO:0007669"/>
    <property type="project" value="UniProtKB-KW"/>
</dbReference>
<keyword evidence="8" id="KW-0342">GTP-binding</keyword>
<dbReference type="InterPro" id="IPR050543">
    <property type="entry name" value="eIF2G"/>
</dbReference>
<dbReference type="EMBL" id="MJEQ01037184">
    <property type="protein sequence ID" value="OIT06720.1"/>
    <property type="molecule type" value="Genomic_DNA"/>
</dbReference>
<dbReference type="GO" id="GO:0001731">
    <property type="term" value="P:formation of translation preinitiation complex"/>
    <property type="evidence" value="ECO:0007669"/>
    <property type="project" value="TreeGrafter"/>
</dbReference>
<dbReference type="FunFam" id="2.40.30.10:FF:000075">
    <property type="entry name" value="Translation initiation factor 2 subunit gamma"/>
    <property type="match status" value="1"/>
</dbReference>
<dbReference type="Gramene" id="OIT06720">
    <property type="protein sequence ID" value="OIT06720"/>
    <property type="gene ID" value="A4A49_29054"/>
</dbReference>
<keyword evidence="4" id="KW-0396">Initiation factor</keyword>
<proteinExistence type="inferred from homology"/>
<dbReference type="GO" id="GO:0003743">
    <property type="term" value="F:translation initiation factor activity"/>
    <property type="evidence" value="ECO:0007669"/>
    <property type="project" value="UniProtKB-KW"/>
</dbReference>
<dbReference type="SUPFAM" id="SSF50465">
    <property type="entry name" value="EF-Tu/eEF-1alpha/eIF2-gamma C-terminal domain"/>
    <property type="match status" value="1"/>
</dbReference>
<evidence type="ECO:0000256" key="3">
    <source>
        <dbReference type="ARBA" id="ARBA00011986"/>
    </source>
</evidence>
<dbReference type="SUPFAM" id="SSF52540">
    <property type="entry name" value="P-loop containing nucleoside triphosphate hydrolases"/>
    <property type="match status" value="1"/>
</dbReference>
<dbReference type="FunFam" id="2.40.30.10:FF:000009">
    <property type="entry name" value="Eukaryotic translation initiation factor 2 subunit gamma"/>
    <property type="match status" value="1"/>
</dbReference>
<dbReference type="NCBIfam" id="NF003077">
    <property type="entry name" value="PRK04000.1"/>
    <property type="match status" value="1"/>
</dbReference>
<sequence>MLKKMAQKEIIMEQDLRKLDVTKLHPLSPEVICRQPTINIGLIGHVAHGKTTVVRAISGIQTTRFKCELERNITVKLGYANAKIYKCEDESCPRLLCYKSYGSGKEDNPPCDVPGFKNCKMKLLRHISFVDCPGHEILMTRMLSGATIMDGAFLLIAANESCPQPQTLEHLSAVDILKLQNLIILQNKVDIIQQDQARNQYKAIREFLKGTVAEGAPVVPISAQLNYNIDAVCEYIARIPIPKRDFVSPPRMVVIRSFDVNKPGCGIDDMKGGVVGGSIIKGVLKVNQMVELRPGILDKTADGKTICTPIYSRIMSLFAEQNKLQFAVPGGLIGVGTSMDPSLSRSDMLVGQVLGDVGTLPEVYIELKIRKIKLLRRLVGVEKKESEVQVSNLVKGEVLMLNILSMATGAQVIIARNNSAKLQLTAPVCTGIGEKVVLSRRVGGHWRLIGWGEIEDGVELDVPPTPADILFTV</sequence>
<dbReference type="GO" id="GO:0005850">
    <property type="term" value="C:eukaryotic translation initiation factor 2 complex"/>
    <property type="evidence" value="ECO:0007669"/>
    <property type="project" value="TreeGrafter"/>
</dbReference>
<comment type="caution">
    <text evidence="11">The sequence shown here is derived from an EMBL/GenBank/DDBJ whole genome shotgun (WGS) entry which is preliminary data.</text>
</comment>
<dbReference type="Pfam" id="PF00009">
    <property type="entry name" value="GTP_EFTU"/>
    <property type="match status" value="1"/>
</dbReference>
<evidence type="ECO:0000256" key="7">
    <source>
        <dbReference type="ARBA" id="ARBA00022917"/>
    </source>
</evidence>
<dbReference type="InterPro" id="IPR015256">
    <property type="entry name" value="eIF2g_C"/>
</dbReference>
<dbReference type="PROSITE" id="PS51722">
    <property type="entry name" value="G_TR_2"/>
    <property type="match status" value="1"/>
</dbReference>
<reference evidence="11" key="1">
    <citation type="submission" date="2016-11" db="EMBL/GenBank/DDBJ databases">
        <title>The genome of Nicotiana attenuata.</title>
        <authorList>
            <person name="Xu S."/>
            <person name="Brockmoeller T."/>
            <person name="Gaquerel E."/>
            <person name="Navarro A."/>
            <person name="Kuhl H."/>
            <person name="Gase K."/>
            <person name="Ling Z."/>
            <person name="Zhou W."/>
            <person name="Kreitzer C."/>
            <person name="Stanke M."/>
            <person name="Tang H."/>
            <person name="Lyons E."/>
            <person name="Pandey P."/>
            <person name="Pandey S.P."/>
            <person name="Timmermann B."/>
            <person name="Baldwin I.T."/>
        </authorList>
    </citation>
    <scope>NUCLEOTIDE SEQUENCE [LARGE SCALE GENOMIC DNA]</scope>
    <source>
        <strain evidence="11">UT</strain>
    </source>
</reference>
<dbReference type="CDD" id="cd01888">
    <property type="entry name" value="eIF2_gamma"/>
    <property type="match status" value="1"/>
</dbReference>
<accession>A0A1J6J1U0</accession>
<evidence type="ECO:0000256" key="9">
    <source>
        <dbReference type="ARBA" id="ARBA00048107"/>
    </source>
</evidence>
<dbReference type="InterPro" id="IPR000795">
    <property type="entry name" value="T_Tr_GTP-bd_dom"/>
</dbReference>
<dbReference type="Gene3D" id="2.40.30.10">
    <property type="entry name" value="Translation factors"/>
    <property type="match status" value="2"/>
</dbReference>
<evidence type="ECO:0000256" key="2">
    <source>
        <dbReference type="ARBA" id="ARBA00007249"/>
    </source>
</evidence>
<dbReference type="PRINTS" id="PR00315">
    <property type="entry name" value="ELONGATNFCT"/>
</dbReference>
<dbReference type="PANTHER" id="PTHR42854:SF10">
    <property type="entry name" value="PROTEIN-SYNTHESIZING GTPASE"/>
    <property type="match status" value="1"/>
</dbReference>
<gene>
    <name evidence="11" type="ORF">A4A49_29054</name>
</gene>
<organism evidence="11 12">
    <name type="scientific">Nicotiana attenuata</name>
    <name type="common">Coyote tobacco</name>
    <dbReference type="NCBI Taxonomy" id="49451"/>
    <lineage>
        <taxon>Eukaryota</taxon>
        <taxon>Viridiplantae</taxon>
        <taxon>Streptophyta</taxon>
        <taxon>Embryophyta</taxon>
        <taxon>Tracheophyta</taxon>
        <taxon>Spermatophyta</taxon>
        <taxon>Magnoliopsida</taxon>
        <taxon>eudicotyledons</taxon>
        <taxon>Gunneridae</taxon>
        <taxon>Pentapetalae</taxon>
        <taxon>asterids</taxon>
        <taxon>lamiids</taxon>
        <taxon>Solanales</taxon>
        <taxon>Solanaceae</taxon>
        <taxon>Nicotianoideae</taxon>
        <taxon>Nicotianeae</taxon>
        <taxon>Nicotiana</taxon>
    </lineage>
</organism>
<dbReference type="InterPro" id="IPR009001">
    <property type="entry name" value="Transl_elong_EF1A/Init_IF2_C"/>
</dbReference>
<keyword evidence="12" id="KW-1185">Reference proteome</keyword>
<comment type="function">
    <text evidence="1">This protein promotes the GTP-dependent binding of aminoacyl-tRNA to the A-site of ribosomes during protein biosynthesis.</text>
</comment>
<dbReference type="AlphaFoldDB" id="A0A1J6J1U0"/>
<dbReference type="Proteomes" id="UP000187609">
    <property type="component" value="Unassembled WGS sequence"/>
</dbReference>
<evidence type="ECO:0000259" key="10">
    <source>
        <dbReference type="PROSITE" id="PS51722"/>
    </source>
</evidence>
<dbReference type="OMA" id="CSAVKAD"/>
<dbReference type="InterPro" id="IPR044128">
    <property type="entry name" value="eIF2g_GTP-bd"/>
</dbReference>
<dbReference type="Pfam" id="PF09173">
    <property type="entry name" value="eIF2_C"/>
    <property type="match status" value="1"/>
</dbReference>
<evidence type="ECO:0000256" key="6">
    <source>
        <dbReference type="ARBA" id="ARBA00022801"/>
    </source>
</evidence>
<dbReference type="CDD" id="cd15490">
    <property type="entry name" value="eIF2_gamma_III"/>
    <property type="match status" value="1"/>
</dbReference>
<dbReference type="SUPFAM" id="SSF50447">
    <property type="entry name" value="Translation proteins"/>
    <property type="match status" value="1"/>
</dbReference>
<evidence type="ECO:0000256" key="5">
    <source>
        <dbReference type="ARBA" id="ARBA00022741"/>
    </source>
</evidence>
<dbReference type="Gene3D" id="3.40.50.300">
    <property type="entry name" value="P-loop containing nucleotide triphosphate hydrolases"/>
    <property type="match status" value="1"/>
</dbReference>
<dbReference type="FunFam" id="3.40.50.300:FF:000065">
    <property type="entry name" value="Eukaryotic translation initiation factor 2 subunit gamma"/>
    <property type="match status" value="1"/>
</dbReference>
<dbReference type="STRING" id="49451.A0A1J6J1U0"/>
<protein>
    <recommendedName>
        <fullName evidence="3">protein-synthesizing GTPase</fullName>
        <ecNumber evidence="3">3.6.5.3</ecNumber>
    </recommendedName>
</protein>
<feature type="domain" description="Tr-type G" evidence="10">
    <location>
        <begin position="35"/>
        <end position="243"/>
    </location>
</feature>
<evidence type="ECO:0000256" key="4">
    <source>
        <dbReference type="ARBA" id="ARBA00022540"/>
    </source>
</evidence>
<evidence type="ECO:0000256" key="8">
    <source>
        <dbReference type="ARBA" id="ARBA00023134"/>
    </source>
</evidence>
<evidence type="ECO:0000256" key="1">
    <source>
        <dbReference type="ARBA" id="ARBA00003982"/>
    </source>
</evidence>
<dbReference type="GO" id="GO:0005829">
    <property type="term" value="C:cytosol"/>
    <property type="evidence" value="ECO:0007669"/>
    <property type="project" value="TreeGrafter"/>
</dbReference>
<dbReference type="InterPro" id="IPR027417">
    <property type="entry name" value="P-loop_NTPase"/>
</dbReference>
<dbReference type="InterPro" id="IPR009000">
    <property type="entry name" value="Transl_B-barrel_sf"/>
</dbReference>
<dbReference type="OrthoDB" id="1259970at2759"/>
<dbReference type="InterPro" id="IPR044127">
    <property type="entry name" value="eIF2g_dom_2"/>
</dbReference>
<name>A0A1J6J1U0_NICAT</name>
<keyword evidence="6" id="KW-0378">Hydrolase</keyword>
<evidence type="ECO:0000313" key="12">
    <source>
        <dbReference type="Proteomes" id="UP000187609"/>
    </source>
</evidence>
<comment type="catalytic activity">
    <reaction evidence="9">
        <text>GTP + H2O = GDP + phosphate + H(+)</text>
        <dbReference type="Rhea" id="RHEA:19669"/>
        <dbReference type="ChEBI" id="CHEBI:15377"/>
        <dbReference type="ChEBI" id="CHEBI:15378"/>
        <dbReference type="ChEBI" id="CHEBI:37565"/>
        <dbReference type="ChEBI" id="CHEBI:43474"/>
        <dbReference type="ChEBI" id="CHEBI:58189"/>
        <dbReference type="EC" id="3.6.5.3"/>
    </reaction>
</comment>
<dbReference type="PANTHER" id="PTHR42854">
    <property type="entry name" value="EUKARYOTIC TRANSLATION INITIATION FACTOR 2 SUBUNIT 3 FAMILY MEMBER"/>
    <property type="match status" value="1"/>
</dbReference>
<dbReference type="EC" id="3.6.5.3" evidence="3"/>